<keyword evidence="6" id="KW-1015">Disulfide bond</keyword>
<evidence type="ECO:0000313" key="10">
    <source>
        <dbReference type="Proteomes" id="UP001515500"/>
    </source>
</evidence>
<dbReference type="InterPro" id="IPR025661">
    <property type="entry name" value="Pept_asp_AS"/>
</dbReference>
<dbReference type="InterPro" id="IPR038765">
    <property type="entry name" value="Papain-like_cys_pep_sf"/>
</dbReference>
<dbReference type="SUPFAM" id="SSF54001">
    <property type="entry name" value="Cysteine proteinases"/>
    <property type="match status" value="1"/>
</dbReference>
<dbReference type="InterPro" id="IPR025660">
    <property type="entry name" value="Pept_his_AS"/>
</dbReference>
<keyword evidence="10" id="KW-1185">Reference proteome</keyword>
<dbReference type="Gene3D" id="3.90.70.10">
    <property type="entry name" value="Cysteine proteinases"/>
    <property type="match status" value="1"/>
</dbReference>
<dbReference type="Proteomes" id="UP001515500">
    <property type="component" value="Chromosome 13"/>
</dbReference>
<evidence type="ECO:0000256" key="1">
    <source>
        <dbReference type="ARBA" id="ARBA00008455"/>
    </source>
</evidence>
<feature type="domain" description="Peptidase C1A papain C-terminal" evidence="8">
    <location>
        <begin position="146"/>
        <end position="364"/>
    </location>
</feature>
<dbReference type="PROSITE" id="PS00639">
    <property type="entry name" value="THIOL_PROTEASE_HIS"/>
    <property type="match status" value="1"/>
</dbReference>
<dbReference type="PANTHER" id="PTHR12411">
    <property type="entry name" value="CYSTEINE PROTEASE FAMILY C1-RELATED"/>
    <property type="match status" value="1"/>
</dbReference>
<evidence type="ECO:0000256" key="4">
    <source>
        <dbReference type="ARBA" id="ARBA00022801"/>
    </source>
</evidence>
<dbReference type="CDD" id="cd02248">
    <property type="entry name" value="Peptidase_C1A"/>
    <property type="match status" value="1"/>
</dbReference>
<dbReference type="Pfam" id="PF08246">
    <property type="entry name" value="Inhibitor_I29"/>
    <property type="match status" value="1"/>
</dbReference>
<keyword evidence="4" id="KW-0378">Hydrolase</keyword>
<dbReference type="GO" id="GO:0008234">
    <property type="term" value="F:cysteine-type peptidase activity"/>
    <property type="evidence" value="ECO:0007669"/>
    <property type="project" value="UniProtKB-KW"/>
</dbReference>
<evidence type="ECO:0000256" key="5">
    <source>
        <dbReference type="ARBA" id="ARBA00022807"/>
    </source>
</evidence>
<reference evidence="11" key="1">
    <citation type="submission" date="2025-08" db="UniProtKB">
        <authorList>
            <consortium name="RefSeq"/>
        </authorList>
    </citation>
    <scope>IDENTIFICATION</scope>
</reference>
<evidence type="ECO:0000256" key="6">
    <source>
        <dbReference type="ARBA" id="ARBA00023157"/>
    </source>
</evidence>
<dbReference type="RefSeq" id="XP_039137448.1">
    <property type="nucleotide sequence ID" value="XM_039281514.1"/>
</dbReference>
<dbReference type="SMART" id="SM00848">
    <property type="entry name" value="Inhibitor_I29"/>
    <property type="match status" value="1"/>
</dbReference>
<dbReference type="AlphaFoldDB" id="A0AB40CGP9"/>
<evidence type="ECO:0000313" key="11">
    <source>
        <dbReference type="RefSeq" id="XP_039137448.1"/>
    </source>
</evidence>
<keyword evidence="5" id="KW-0788">Thiol protease</keyword>
<feature type="transmembrane region" description="Helical" evidence="7">
    <location>
        <begin position="12"/>
        <end position="33"/>
    </location>
</feature>
<keyword evidence="7" id="KW-0812">Transmembrane</keyword>
<evidence type="ECO:0000256" key="3">
    <source>
        <dbReference type="ARBA" id="ARBA00022729"/>
    </source>
</evidence>
<dbReference type="SMART" id="SM00645">
    <property type="entry name" value="Pept_C1"/>
    <property type="match status" value="1"/>
</dbReference>
<accession>A0AB40CGP9</accession>
<dbReference type="InterPro" id="IPR000169">
    <property type="entry name" value="Pept_cys_AS"/>
</dbReference>
<feature type="domain" description="Cathepsin propeptide inhibitor" evidence="9">
    <location>
        <begin position="55"/>
        <end position="111"/>
    </location>
</feature>
<dbReference type="GO" id="GO:0006508">
    <property type="term" value="P:proteolysis"/>
    <property type="evidence" value="ECO:0007669"/>
    <property type="project" value="UniProtKB-KW"/>
</dbReference>
<dbReference type="PROSITE" id="PS00640">
    <property type="entry name" value="THIOL_PROTEASE_ASN"/>
    <property type="match status" value="1"/>
</dbReference>
<proteinExistence type="inferred from homology"/>
<evidence type="ECO:0000259" key="8">
    <source>
        <dbReference type="SMART" id="SM00645"/>
    </source>
</evidence>
<keyword evidence="2" id="KW-0645">Protease</keyword>
<dbReference type="GeneID" id="120274989"/>
<name>A0AB40CGP9_DIOCR</name>
<protein>
    <submittedName>
        <fullName evidence="11">Ervatamin-B-like</fullName>
    </submittedName>
</protein>
<keyword evidence="7" id="KW-1133">Transmembrane helix</keyword>
<dbReference type="InterPro" id="IPR013201">
    <property type="entry name" value="Prot_inhib_I29"/>
</dbReference>
<dbReference type="InterPro" id="IPR000668">
    <property type="entry name" value="Peptidase_C1A_C"/>
</dbReference>
<dbReference type="InterPro" id="IPR039417">
    <property type="entry name" value="Peptidase_C1A_papain-like"/>
</dbReference>
<evidence type="ECO:0000256" key="7">
    <source>
        <dbReference type="SAM" id="Phobius"/>
    </source>
</evidence>
<dbReference type="InterPro" id="IPR013128">
    <property type="entry name" value="Peptidase_C1A"/>
</dbReference>
<gene>
    <name evidence="11" type="primary">LOC120274989</name>
</gene>
<dbReference type="FunFam" id="3.90.70.10:FF:000067">
    <property type="entry name" value="Senescence-specific cysteine protease"/>
    <property type="match status" value="1"/>
</dbReference>
<comment type="similarity">
    <text evidence="1">Belongs to the peptidase C1 family.</text>
</comment>
<keyword evidence="3" id="KW-0732">Signal</keyword>
<evidence type="ECO:0000259" key="9">
    <source>
        <dbReference type="SMART" id="SM00848"/>
    </source>
</evidence>
<keyword evidence="7" id="KW-0472">Membrane</keyword>
<sequence>MAVAKLGEHVPLLLLLIIIQTWTIALLGVLPIISCGYNYFPLRCCGEMTQMRERHMQWMQTHNKTYKDPAEHEHRCCVYQTNVHFIQRFNSHDFSFNLTDNCFADLTNEEFLQTYRCLGGTFLHETKEVQQYQMKKNHNCPNISDKPPVDWRDHGAITHVKDQQQCGSCWAFSAVASIEAANKIKNNVTLVSLSEQELVDCDISGSSSGCAGGFMTQAFDFVQQNNGLTNDKNYPYTGVQGQCNKTKVLINPVVTIKGYMNVTSNSEDNLADAVTGQPVSVAIDAGGYLFQLYSQGVYDGPCGIDLNHGVTVVGFGTNSNDGDYWIVKNSWGANWGEGGYIRMRRGVPQSEGLCGITLEASYPLL</sequence>
<evidence type="ECO:0000256" key="2">
    <source>
        <dbReference type="ARBA" id="ARBA00022670"/>
    </source>
</evidence>
<dbReference type="PROSITE" id="PS00139">
    <property type="entry name" value="THIOL_PROTEASE_CYS"/>
    <property type="match status" value="1"/>
</dbReference>
<organism evidence="10 11">
    <name type="scientific">Dioscorea cayennensis subsp. rotundata</name>
    <name type="common">White Guinea yam</name>
    <name type="synonym">Dioscorea rotundata</name>
    <dbReference type="NCBI Taxonomy" id="55577"/>
    <lineage>
        <taxon>Eukaryota</taxon>
        <taxon>Viridiplantae</taxon>
        <taxon>Streptophyta</taxon>
        <taxon>Embryophyta</taxon>
        <taxon>Tracheophyta</taxon>
        <taxon>Spermatophyta</taxon>
        <taxon>Magnoliopsida</taxon>
        <taxon>Liliopsida</taxon>
        <taxon>Dioscoreales</taxon>
        <taxon>Dioscoreaceae</taxon>
        <taxon>Dioscorea</taxon>
    </lineage>
</organism>
<dbReference type="Pfam" id="PF00112">
    <property type="entry name" value="Peptidase_C1"/>
    <property type="match status" value="1"/>
</dbReference>
<dbReference type="PRINTS" id="PR00705">
    <property type="entry name" value="PAPAIN"/>
</dbReference>